<evidence type="ECO:0000256" key="1">
    <source>
        <dbReference type="SAM" id="MobiDB-lite"/>
    </source>
</evidence>
<dbReference type="Proteomes" id="UP000199706">
    <property type="component" value="Unassembled WGS sequence"/>
</dbReference>
<organism evidence="2 3">
    <name type="scientific">Paraburkholderia phenazinium</name>
    <dbReference type="NCBI Taxonomy" id="60549"/>
    <lineage>
        <taxon>Bacteria</taxon>
        <taxon>Pseudomonadati</taxon>
        <taxon>Pseudomonadota</taxon>
        <taxon>Betaproteobacteria</taxon>
        <taxon>Burkholderiales</taxon>
        <taxon>Burkholderiaceae</taxon>
        <taxon>Paraburkholderia</taxon>
    </lineage>
</organism>
<evidence type="ECO:0000313" key="2">
    <source>
        <dbReference type="EMBL" id="SDG41877.1"/>
    </source>
</evidence>
<feature type="compositionally biased region" description="Low complexity" evidence="1">
    <location>
        <begin position="165"/>
        <end position="177"/>
    </location>
</feature>
<dbReference type="EMBL" id="FNCJ01000003">
    <property type="protein sequence ID" value="SDG41877.1"/>
    <property type="molecule type" value="Genomic_DNA"/>
</dbReference>
<reference evidence="2 3" key="1">
    <citation type="submission" date="2016-10" db="EMBL/GenBank/DDBJ databases">
        <authorList>
            <person name="de Groot N.N."/>
        </authorList>
    </citation>
    <scope>NUCLEOTIDE SEQUENCE [LARGE SCALE GENOMIC DNA]</scope>
    <source>
        <strain evidence="2 3">LMG 2247</strain>
    </source>
</reference>
<feature type="compositionally biased region" description="Basic residues" evidence="1">
    <location>
        <begin position="1"/>
        <end position="12"/>
    </location>
</feature>
<proteinExistence type="predicted"/>
<feature type="compositionally biased region" description="Basic and acidic residues" evidence="1">
    <location>
        <begin position="115"/>
        <end position="132"/>
    </location>
</feature>
<feature type="compositionally biased region" description="Polar residues" evidence="1">
    <location>
        <begin position="82"/>
        <end position="99"/>
    </location>
</feature>
<protein>
    <submittedName>
        <fullName evidence="2">Uncharacterized protein</fullName>
    </submittedName>
</protein>
<feature type="region of interest" description="Disordered" evidence="1">
    <location>
        <begin position="1"/>
        <end position="259"/>
    </location>
</feature>
<dbReference type="AlphaFoldDB" id="A0A1G7U360"/>
<gene>
    <name evidence="2" type="ORF">SAMN05216466_103275</name>
</gene>
<feature type="compositionally biased region" description="Basic and acidic residues" evidence="1">
    <location>
        <begin position="195"/>
        <end position="210"/>
    </location>
</feature>
<name>A0A1G7U360_9BURK</name>
<accession>A0A1G7U360</accession>
<feature type="compositionally biased region" description="Basic and acidic residues" evidence="1">
    <location>
        <begin position="13"/>
        <end position="25"/>
    </location>
</feature>
<sequence>MPHTKRPRKLRQNQHDSPDQKTDPNRKKRCPGPENKHRDTRRAAHHIRPDHIPALRTHNARTKTHPQPMHAALQPHDHPANAHNSKQCRARVQQHQSQHAQREIRRAIHTHGRHHQSEKDTKARHNERHPNDRQSNQQATRKAKTNHPTHQAESPKPRSQKHTPTKGQTGKPQQQGKYSGSVQATRRQQHPHQTHAHETNPSPDREHHNADAGNTPTTDHHTDLETQCEGQPNRHAETHKRPRASDANKNKTQHAAIVP</sequence>
<evidence type="ECO:0000313" key="3">
    <source>
        <dbReference type="Proteomes" id="UP000199706"/>
    </source>
</evidence>